<dbReference type="InterPro" id="IPR024747">
    <property type="entry name" value="Pyridox_Oxase-rel"/>
</dbReference>
<evidence type="ECO:0000313" key="1">
    <source>
        <dbReference type="EMBL" id="MBV7390090.1"/>
    </source>
</evidence>
<dbReference type="PANTHER" id="PTHR34071:SF2">
    <property type="entry name" value="FLAVIN-NUCLEOTIDE-BINDING PROTEIN"/>
    <property type="match status" value="1"/>
</dbReference>
<keyword evidence="2" id="KW-1185">Reference proteome</keyword>
<proteinExistence type="predicted"/>
<gene>
    <name evidence="1" type="ORF">KUA55_05310</name>
</gene>
<name>A0ABS6TB22_9ENTE</name>
<protein>
    <submittedName>
        <fullName evidence="1">Pyridoxamine 5'-phosphate oxidase family protein</fullName>
    </submittedName>
</protein>
<comment type="caution">
    <text evidence="1">The sequence shown here is derived from an EMBL/GenBank/DDBJ whole genome shotgun (WGS) entry which is preliminary data.</text>
</comment>
<dbReference type="Pfam" id="PF12900">
    <property type="entry name" value="Pyridox_ox_2"/>
    <property type="match status" value="1"/>
</dbReference>
<accession>A0ABS6TB22</accession>
<dbReference type="RefSeq" id="WP_218325143.1">
    <property type="nucleotide sequence ID" value="NZ_JAHUZB010000002.1"/>
</dbReference>
<dbReference type="Proteomes" id="UP000774130">
    <property type="component" value="Unassembled WGS sequence"/>
</dbReference>
<dbReference type="EMBL" id="JAHUZB010000002">
    <property type="protein sequence ID" value="MBV7390090.1"/>
    <property type="molecule type" value="Genomic_DNA"/>
</dbReference>
<dbReference type="PANTHER" id="PTHR34071">
    <property type="entry name" value="5-NITROIMIDAZOLE ANTIBIOTICS RESISTANCE PROTEIN, NIMA-FAMILY-RELATED PROTEIN-RELATED"/>
    <property type="match status" value="1"/>
</dbReference>
<evidence type="ECO:0000313" key="2">
    <source>
        <dbReference type="Proteomes" id="UP000774130"/>
    </source>
</evidence>
<reference evidence="1 2" key="1">
    <citation type="submission" date="2021-06" db="EMBL/GenBank/DDBJ databases">
        <title>Enterococcus alishanensis sp. nov., a novel lactic acid bacterium isolated from fresh coffee beans.</title>
        <authorList>
            <person name="Chen Y.-S."/>
        </authorList>
    </citation>
    <scope>NUCLEOTIDE SEQUENCE [LARGE SCALE GENOMIC DNA]</scope>
    <source>
        <strain evidence="1 2">ALS3</strain>
    </source>
</reference>
<sequence length="164" mass="18752">MKKKKRQVTDLETIKEFVAETQVARLAFFDEEYPYIVPVNFAEKWQEDQLILYIHGAKDGKKIDLIKKNPKVAIEMDGKHELIATGRNAAGYSYAYQSLIGFGEVEIIEELAEKRQALEDLMAHAAPMAEYDEIPEKMIKITGILKITLNSYTMKQNPPKKTSN</sequence>
<organism evidence="1 2">
    <name type="scientific">Enterococcus alishanensis</name>
    <dbReference type="NCBI Taxonomy" id="1303817"/>
    <lineage>
        <taxon>Bacteria</taxon>
        <taxon>Bacillati</taxon>
        <taxon>Bacillota</taxon>
        <taxon>Bacilli</taxon>
        <taxon>Lactobacillales</taxon>
        <taxon>Enterococcaceae</taxon>
        <taxon>Enterococcus</taxon>
    </lineage>
</organism>